<evidence type="ECO:0000256" key="6">
    <source>
        <dbReference type="ARBA" id="ARBA00022989"/>
    </source>
</evidence>
<dbReference type="Pfam" id="PF14360">
    <property type="entry name" value="PAP2_C"/>
    <property type="match status" value="1"/>
</dbReference>
<name>A0A834VI25_SARSC</name>
<protein>
    <submittedName>
        <fullName evidence="11">Phosphatidylcholine:ceramide cholinephosphotransferase 2</fullName>
    </submittedName>
</protein>
<dbReference type="AlphaFoldDB" id="A0A834VI25"/>
<keyword evidence="6 9" id="KW-1133">Transmembrane helix</keyword>
<organism evidence="11">
    <name type="scientific">Sarcoptes scabiei</name>
    <name type="common">Itch mite</name>
    <name type="synonym">Acarus scabiei</name>
    <dbReference type="NCBI Taxonomy" id="52283"/>
    <lineage>
        <taxon>Eukaryota</taxon>
        <taxon>Metazoa</taxon>
        <taxon>Ecdysozoa</taxon>
        <taxon>Arthropoda</taxon>
        <taxon>Chelicerata</taxon>
        <taxon>Arachnida</taxon>
        <taxon>Acari</taxon>
        <taxon>Acariformes</taxon>
        <taxon>Sarcoptiformes</taxon>
        <taxon>Astigmata</taxon>
        <taxon>Psoroptidia</taxon>
        <taxon>Sarcoptoidea</taxon>
        <taxon>Sarcoptidae</taxon>
        <taxon>Sarcoptinae</taxon>
        <taxon>Sarcoptes</taxon>
    </lineage>
</organism>
<evidence type="ECO:0000256" key="9">
    <source>
        <dbReference type="SAM" id="Phobius"/>
    </source>
</evidence>
<evidence type="ECO:0000256" key="8">
    <source>
        <dbReference type="ARBA" id="ARBA00023136"/>
    </source>
</evidence>
<dbReference type="EnsemblMetazoa" id="SSS_794s_mrna">
    <property type="protein sequence ID" value="KAF7496304.1"/>
    <property type="gene ID" value="SSS_794"/>
</dbReference>
<dbReference type="OrthoDB" id="422827at2759"/>
<evidence type="ECO:0000313" key="11">
    <source>
        <dbReference type="EMBL" id="KAF7496304.1"/>
    </source>
</evidence>
<evidence type="ECO:0000256" key="5">
    <source>
        <dbReference type="ARBA" id="ARBA00022919"/>
    </source>
</evidence>
<dbReference type="GO" id="GO:0005789">
    <property type="term" value="C:endoplasmic reticulum membrane"/>
    <property type="evidence" value="ECO:0007669"/>
    <property type="project" value="TreeGrafter"/>
</dbReference>
<keyword evidence="3 11" id="KW-0808">Transferase</keyword>
<feature type="transmembrane region" description="Helical" evidence="9">
    <location>
        <begin position="190"/>
        <end position="210"/>
    </location>
</feature>
<dbReference type="GO" id="GO:0000139">
    <property type="term" value="C:Golgi membrane"/>
    <property type="evidence" value="ECO:0007669"/>
    <property type="project" value="TreeGrafter"/>
</dbReference>
<reference evidence="13" key="1">
    <citation type="journal article" date="2020" name="PLoS Negl. Trop. Dis.">
        <title>High-quality nuclear genome for Sarcoptes scabiei-A critical resource for a neglected parasite.</title>
        <authorList>
            <person name="Korhonen P.K."/>
            <person name="Gasser R.B."/>
            <person name="Ma G."/>
            <person name="Wang T."/>
            <person name="Stroehlein A.J."/>
            <person name="Young N.D."/>
            <person name="Ang C.S."/>
            <person name="Fernando D.D."/>
            <person name="Lu H.C."/>
            <person name="Taylor S."/>
            <person name="Reynolds S.L."/>
            <person name="Mofiz E."/>
            <person name="Najaraj S.H."/>
            <person name="Gowda H."/>
            <person name="Madugundu A."/>
            <person name="Renuse S."/>
            <person name="Holt D."/>
            <person name="Pandey A."/>
            <person name="Papenfuss A.T."/>
            <person name="Fischer K."/>
        </authorList>
    </citation>
    <scope>NUCLEOTIDE SEQUENCE [LARGE SCALE GENOMIC DNA]</scope>
</reference>
<dbReference type="GO" id="GO:0005886">
    <property type="term" value="C:plasma membrane"/>
    <property type="evidence" value="ECO:0007669"/>
    <property type="project" value="TreeGrafter"/>
</dbReference>
<dbReference type="EMBL" id="WVUK01000012">
    <property type="protein sequence ID" value="KAF7496304.1"/>
    <property type="molecule type" value="Genomic_DNA"/>
</dbReference>
<keyword evidence="8 9" id="KW-0472">Membrane</keyword>
<dbReference type="InterPro" id="IPR045221">
    <property type="entry name" value="Sphingomyelin_synth-like"/>
</dbReference>
<feature type="transmembrane region" description="Helical" evidence="9">
    <location>
        <begin position="160"/>
        <end position="178"/>
    </location>
</feature>
<feature type="domain" description="Sphingomyelin synthase-like" evidence="10">
    <location>
        <begin position="191"/>
        <end position="269"/>
    </location>
</feature>
<evidence type="ECO:0000313" key="12">
    <source>
        <dbReference type="EnsemblMetazoa" id="KAF7496304.1"/>
    </source>
</evidence>
<comment type="similarity">
    <text evidence="2">Belongs to the sphingomyelin synthase family.</text>
</comment>
<evidence type="ECO:0000256" key="2">
    <source>
        <dbReference type="ARBA" id="ARBA00005441"/>
    </source>
</evidence>
<accession>A0A834VI25</accession>
<reference evidence="11" key="2">
    <citation type="submission" date="2020-01" db="EMBL/GenBank/DDBJ databases">
        <authorList>
            <person name="Korhonen P.K.K."/>
            <person name="Guangxu M.G."/>
            <person name="Wang T.W."/>
            <person name="Stroehlein A.J.S."/>
            <person name="Young N.D."/>
            <person name="Ang C.-S.A."/>
            <person name="Fernando D.W.F."/>
            <person name="Lu H.L."/>
            <person name="Taylor S.T."/>
            <person name="Ehtesham M.E.M."/>
            <person name="Najaraj S.H.N."/>
            <person name="Harsha G.H.G."/>
            <person name="Madugundu A.M."/>
            <person name="Renuse S.R."/>
            <person name="Holt D.H."/>
            <person name="Pandey A.P."/>
            <person name="Papenfuss A.P."/>
            <person name="Gasser R.B.G."/>
            <person name="Fischer K.F."/>
        </authorList>
    </citation>
    <scope>NUCLEOTIDE SEQUENCE</scope>
    <source>
        <strain evidence="11">SSS_KF_BRIS2020</strain>
    </source>
</reference>
<dbReference type="PANTHER" id="PTHR21290:SF27">
    <property type="entry name" value="PHOSPHATIDYLCHOLINE:CERAMIDE CHOLINEPHOSPHOTRANSFERASE 1"/>
    <property type="match status" value="1"/>
</dbReference>
<dbReference type="Proteomes" id="UP000070412">
    <property type="component" value="Unassembled WGS sequence"/>
</dbReference>
<evidence type="ECO:0000256" key="3">
    <source>
        <dbReference type="ARBA" id="ARBA00022679"/>
    </source>
</evidence>
<sequence length="380" mass="44529">MEVDSVHSNEESSSLLMPPDEFVVRTQSIPISLKNIFILNALAFVFVSLTMMLNLLVIAIIHERVPMDQPHLPDIAFDILPDHRHFLDIAEYYIIIQTFCIGILLFFHKHRSIIFRRICLIMGIIYFVRSLCLASTQLPLASKNYYCSPQLKNSTQYANITSIEFIELIIARVFYMSIGMGLSINGHHTFCGDYIFSGHTVILVLTYMVQHEYLFPSKRRTLVWKCIDLLQIAMTLISVLCILIARGHYFIDIIIAYFITTRTFWIYHTLCSLNCNWIKTPYNHLNRVWWWSVFVYVENINLIPNKSPNSSFIGNSGHYTSHGDENDHHGKCEDPSRCRHNHHHLHHSQYVQRVFEWPLPWPKKFSTSSRHHRSHHQFDP</sequence>
<feature type="transmembrane region" description="Helical" evidence="9">
    <location>
        <begin position="89"/>
        <end position="107"/>
    </location>
</feature>
<keyword evidence="7" id="KW-0443">Lipid metabolism</keyword>
<reference evidence="12" key="3">
    <citation type="submission" date="2022-06" db="UniProtKB">
        <authorList>
            <consortium name="EnsemblMetazoa"/>
        </authorList>
    </citation>
    <scope>IDENTIFICATION</scope>
</reference>
<dbReference type="GO" id="GO:0046513">
    <property type="term" value="P:ceramide biosynthetic process"/>
    <property type="evidence" value="ECO:0007669"/>
    <property type="project" value="TreeGrafter"/>
</dbReference>
<comment type="subcellular location">
    <subcellularLocation>
        <location evidence="1">Membrane</location>
        <topology evidence="1">Multi-pass membrane protein</topology>
    </subcellularLocation>
</comment>
<feature type="transmembrane region" description="Helical" evidence="9">
    <location>
        <begin position="37"/>
        <end position="61"/>
    </location>
</feature>
<evidence type="ECO:0000256" key="4">
    <source>
        <dbReference type="ARBA" id="ARBA00022692"/>
    </source>
</evidence>
<gene>
    <name evidence="11" type="primary">SSS_794g</name>
    <name evidence="11" type="ORF">SSS_794</name>
</gene>
<evidence type="ECO:0000313" key="13">
    <source>
        <dbReference type="Proteomes" id="UP000070412"/>
    </source>
</evidence>
<dbReference type="PANTHER" id="PTHR21290">
    <property type="entry name" value="SPHINGOMYELIN SYNTHETASE"/>
    <property type="match status" value="1"/>
</dbReference>
<dbReference type="GO" id="GO:0033188">
    <property type="term" value="F:sphingomyelin synthase activity"/>
    <property type="evidence" value="ECO:0007669"/>
    <property type="project" value="TreeGrafter"/>
</dbReference>
<dbReference type="GO" id="GO:0006686">
    <property type="term" value="P:sphingomyelin biosynthetic process"/>
    <property type="evidence" value="ECO:0007669"/>
    <property type="project" value="TreeGrafter"/>
</dbReference>
<evidence type="ECO:0000256" key="7">
    <source>
        <dbReference type="ARBA" id="ARBA00023098"/>
    </source>
</evidence>
<evidence type="ECO:0000259" key="10">
    <source>
        <dbReference type="Pfam" id="PF14360"/>
    </source>
</evidence>
<keyword evidence="4 9" id="KW-0812">Transmembrane</keyword>
<proteinExistence type="inferred from homology"/>
<dbReference type="GO" id="GO:0047493">
    <property type="term" value="F:ceramide cholinephosphotransferase activity"/>
    <property type="evidence" value="ECO:0007669"/>
    <property type="project" value="TreeGrafter"/>
</dbReference>
<feature type="transmembrane region" description="Helical" evidence="9">
    <location>
        <begin position="222"/>
        <end position="244"/>
    </location>
</feature>
<dbReference type="InterPro" id="IPR025749">
    <property type="entry name" value="Sphingomyelin_synth-like_dom"/>
</dbReference>
<evidence type="ECO:0000256" key="1">
    <source>
        <dbReference type="ARBA" id="ARBA00004141"/>
    </source>
</evidence>
<keyword evidence="13" id="KW-1185">Reference proteome</keyword>
<feature type="transmembrane region" description="Helical" evidence="9">
    <location>
        <begin position="119"/>
        <end position="140"/>
    </location>
</feature>
<keyword evidence="5" id="KW-0746">Sphingolipid metabolism</keyword>